<sequence>MADATLPDVSSLPPLPEEWTYVALEELLEPKGISYGIVQPGASVPDGIPIIRVKDLKGGRVVQRDPLRVSPEVEAKYSRTRLRGGEVLLSLVGSVGETAIATDELAGWNVARAIGVLRAANQVSAQWIRTCLSAEVAQRYMQARLNTTVQATLNLRDVRKIPIVVPPQRDRKAITAILEVLDDKLSLNERIAITADSLISASMQEVAMKMPGEFTEQALSSMADFVNGRAFTKGASGAGRMVVRIAEINSGPGPSTVYNDIDVPDRHLARPGDVLFSWSGSLTVARWYRQEAIINQHIFKVVPRGDRPMWLVAELVRSKLAEFRAIAADKATTMGHIQRRHLDGPVVAPSVAMTRKLDAHLGPLWDRALSAEQESLRLAALRGTLLPQLMSGKLRVRDAERILEDAV</sequence>
<protein>
    <submittedName>
        <fullName evidence="5">Restriction endonuclease subunit S</fullName>
    </submittedName>
</protein>
<comment type="caution">
    <text evidence="5">The sequence shown here is derived from an EMBL/GenBank/DDBJ whole genome shotgun (WGS) entry which is preliminary data.</text>
</comment>
<keyword evidence="5" id="KW-0540">Nuclease</keyword>
<keyword evidence="2" id="KW-0680">Restriction system</keyword>
<evidence type="ECO:0000256" key="1">
    <source>
        <dbReference type="ARBA" id="ARBA00010923"/>
    </source>
</evidence>
<keyword evidence="6" id="KW-1185">Reference proteome</keyword>
<dbReference type="Gene3D" id="3.90.220.20">
    <property type="entry name" value="DNA methylase specificity domains"/>
    <property type="match status" value="2"/>
</dbReference>
<dbReference type="PANTHER" id="PTHR30408:SF12">
    <property type="entry name" value="TYPE I RESTRICTION ENZYME MJAVIII SPECIFICITY SUBUNIT"/>
    <property type="match status" value="1"/>
</dbReference>
<dbReference type="AlphaFoldDB" id="A0A372G7T4"/>
<evidence type="ECO:0000256" key="3">
    <source>
        <dbReference type="ARBA" id="ARBA00023125"/>
    </source>
</evidence>
<dbReference type="GO" id="GO:0003677">
    <property type="term" value="F:DNA binding"/>
    <property type="evidence" value="ECO:0007669"/>
    <property type="project" value="UniProtKB-KW"/>
</dbReference>
<dbReference type="GO" id="GO:0004519">
    <property type="term" value="F:endonuclease activity"/>
    <property type="evidence" value="ECO:0007669"/>
    <property type="project" value="UniProtKB-KW"/>
</dbReference>
<name>A0A372G7T4_9ACTN</name>
<organism evidence="5 6">
    <name type="scientific">Actinomadura spongiicola</name>
    <dbReference type="NCBI Taxonomy" id="2303421"/>
    <lineage>
        <taxon>Bacteria</taxon>
        <taxon>Bacillati</taxon>
        <taxon>Actinomycetota</taxon>
        <taxon>Actinomycetes</taxon>
        <taxon>Streptosporangiales</taxon>
        <taxon>Thermomonosporaceae</taxon>
        <taxon>Actinomadura</taxon>
    </lineage>
</organism>
<evidence type="ECO:0000313" key="5">
    <source>
        <dbReference type="EMBL" id="RFS81436.1"/>
    </source>
</evidence>
<dbReference type="EMBL" id="QVNQ01000013">
    <property type="protein sequence ID" value="RFS81436.1"/>
    <property type="molecule type" value="Genomic_DNA"/>
</dbReference>
<dbReference type="GO" id="GO:0009307">
    <property type="term" value="P:DNA restriction-modification system"/>
    <property type="evidence" value="ECO:0007669"/>
    <property type="project" value="UniProtKB-KW"/>
</dbReference>
<keyword evidence="3" id="KW-0238">DNA-binding</keyword>
<dbReference type="PANTHER" id="PTHR30408">
    <property type="entry name" value="TYPE-1 RESTRICTION ENZYME ECOKI SPECIFICITY PROTEIN"/>
    <property type="match status" value="1"/>
</dbReference>
<dbReference type="InterPro" id="IPR044946">
    <property type="entry name" value="Restrct_endonuc_typeI_TRD_sf"/>
</dbReference>
<gene>
    <name evidence="5" type="ORF">D0T12_31275</name>
</gene>
<evidence type="ECO:0000259" key="4">
    <source>
        <dbReference type="Pfam" id="PF01420"/>
    </source>
</evidence>
<keyword evidence="5" id="KW-0378">Hydrolase</keyword>
<reference evidence="5 6" key="1">
    <citation type="submission" date="2018-08" db="EMBL/GenBank/DDBJ databases">
        <title>Actinomadura spongicola sp. nov., isolated from marine sponge Leucetta chagosensis.</title>
        <authorList>
            <person name="Li L."/>
            <person name="Lin H.W."/>
        </authorList>
    </citation>
    <scope>NUCLEOTIDE SEQUENCE [LARGE SCALE GENOMIC DNA]</scope>
    <source>
        <strain evidence="5 6">LHW52907</strain>
    </source>
</reference>
<accession>A0A372G7T4</accession>
<comment type="similarity">
    <text evidence="1">Belongs to the type-I restriction system S methylase family.</text>
</comment>
<dbReference type="InterPro" id="IPR052021">
    <property type="entry name" value="Type-I_RS_S_subunit"/>
</dbReference>
<dbReference type="InterPro" id="IPR000055">
    <property type="entry name" value="Restrct_endonuc_typeI_TRD"/>
</dbReference>
<dbReference type="Proteomes" id="UP000262882">
    <property type="component" value="Unassembled WGS sequence"/>
</dbReference>
<dbReference type="Pfam" id="PF01420">
    <property type="entry name" value="Methylase_S"/>
    <property type="match status" value="1"/>
</dbReference>
<evidence type="ECO:0000256" key="2">
    <source>
        <dbReference type="ARBA" id="ARBA00022747"/>
    </source>
</evidence>
<dbReference type="OrthoDB" id="3197085at2"/>
<proteinExistence type="inferred from homology"/>
<dbReference type="CDD" id="cd17256">
    <property type="entry name" value="RMtype1_S_EcoJA65PI-TRD1-CR1_like"/>
    <property type="match status" value="1"/>
</dbReference>
<feature type="domain" description="Type I restriction modification DNA specificity" evidence="4">
    <location>
        <begin position="16"/>
        <end position="191"/>
    </location>
</feature>
<keyword evidence="5" id="KW-0255">Endonuclease</keyword>
<dbReference type="RefSeq" id="WP_117404228.1">
    <property type="nucleotide sequence ID" value="NZ_QVNQ01000013.1"/>
</dbReference>
<evidence type="ECO:0000313" key="6">
    <source>
        <dbReference type="Proteomes" id="UP000262882"/>
    </source>
</evidence>
<dbReference type="SUPFAM" id="SSF116734">
    <property type="entry name" value="DNA methylase specificity domain"/>
    <property type="match status" value="2"/>
</dbReference>